<dbReference type="Gene3D" id="3.90.550.10">
    <property type="entry name" value="Spore Coat Polysaccharide Biosynthesis Protein SpsA, Chain A"/>
    <property type="match status" value="1"/>
</dbReference>
<dbReference type="AlphaFoldDB" id="A0A381UXJ1"/>
<sequence length="299" mass="34552">MKENVIISLADANYFELLNELIDSIKRFNESNNIAICILDAGLKDNQKDILIKKVDEIKKAKWDIEVPSYKVKDKEWLKSQVSRAFLPEYFPGFKKYLWIDADAWVNSWEAIDLYFKGSDNNKLSISTPADRAYGRVLRADWLIGGIAKIKSQNYKHAKSSGFSEKISREVALKPHLNIGVFCLNKTAPHWEVWKKNLKIALNSGKIFGSEQIAMNITIYVDKMDVEILPAYCNWTLTDHMKFDTKRNTFVENYLPNHEIGIIHLAGKHNDVIRLNKNHLSEVRTLDGKIIKKSLRFKH</sequence>
<dbReference type="InterPro" id="IPR029044">
    <property type="entry name" value="Nucleotide-diphossugar_trans"/>
</dbReference>
<organism evidence="1">
    <name type="scientific">marine metagenome</name>
    <dbReference type="NCBI Taxonomy" id="408172"/>
    <lineage>
        <taxon>unclassified sequences</taxon>
        <taxon>metagenomes</taxon>
        <taxon>ecological metagenomes</taxon>
    </lineage>
</organism>
<dbReference type="SUPFAM" id="SSF53448">
    <property type="entry name" value="Nucleotide-diphospho-sugar transferases"/>
    <property type="match status" value="1"/>
</dbReference>
<proteinExistence type="predicted"/>
<name>A0A381UXJ1_9ZZZZ</name>
<evidence type="ECO:0000313" key="1">
    <source>
        <dbReference type="EMBL" id="SVA32852.1"/>
    </source>
</evidence>
<dbReference type="GO" id="GO:0016757">
    <property type="term" value="F:glycosyltransferase activity"/>
    <property type="evidence" value="ECO:0007669"/>
    <property type="project" value="InterPro"/>
</dbReference>
<reference evidence="1" key="1">
    <citation type="submission" date="2018-05" db="EMBL/GenBank/DDBJ databases">
        <authorList>
            <person name="Lanie J.A."/>
            <person name="Ng W.-L."/>
            <person name="Kazmierczak K.M."/>
            <person name="Andrzejewski T.M."/>
            <person name="Davidsen T.M."/>
            <person name="Wayne K.J."/>
            <person name="Tettelin H."/>
            <person name="Glass J.I."/>
            <person name="Rusch D."/>
            <person name="Podicherti R."/>
            <person name="Tsui H.-C.T."/>
            <person name="Winkler M.E."/>
        </authorList>
    </citation>
    <scope>NUCLEOTIDE SEQUENCE</scope>
</reference>
<gene>
    <name evidence="1" type="ORF">METZ01_LOCUS85706</name>
</gene>
<dbReference type="InterPro" id="IPR002495">
    <property type="entry name" value="Glyco_trans_8"/>
</dbReference>
<dbReference type="EMBL" id="UINC01007353">
    <property type="protein sequence ID" value="SVA32852.1"/>
    <property type="molecule type" value="Genomic_DNA"/>
</dbReference>
<dbReference type="Pfam" id="PF01501">
    <property type="entry name" value="Glyco_transf_8"/>
    <property type="match status" value="1"/>
</dbReference>
<accession>A0A381UXJ1</accession>
<evidence type="ECO:0008006" key="2">
    <source>
        <dbReference type="Google" id="ProtNLM"/>
    </source>
</evidence>
<protein>
    <recommendedName>
        <fullName evidence="2">Glycosyl transferase</fullName>
    </recommendedName>
</protein>